<sequence>MDDSELGLKAAKLAFEQPENFVLKPQREGGGNNIYKEDIPKFLQKLPKKEWAGYILMELIHPPVFENPILKTGEVIKEGLVSELGVFGAYLFDEKSGKVLANDYSGHLLRSKTQSSNEGGVAAGFGCVDSLYLY</sequence>
<dbReference type="Proteomes" id="UP001165064">
    <property type="component" value="Unassembled WGS sequence"/>
</dbReference>
<organism evidence="1 2">
    <name type="scientific">Ambrosiozyma monospora</name>
    <name type="common">Yeast</name>
    <name type="synonym">Endomycopsis monosporus</name>
    <dbReference type="NCBI Taxonomy" id="43982"/>
    <lineage>
        <taxon>Eukaryota</taxon>
        <taxon>Fungi</taxon>
        <taxon>Dikarya</taxon>
        <taxon>Ascomycota</taxon>
        <taxon>Saccharomycotina</taxon>
        <taxon>Pichiomycetes</taxon>
        <taxon>Pichiales</taxon>
        <taxon>Pichiaceae</taxon>
        <taxon>Ambrosiozyma</taxon>
    </lineage>
</organism>
<proteinExistence type="predicted"/>
<protein>
    <submittedName>
        <fullName evidence="1">Unnamed protein product</fullName>
    </submittedName>
</protein>
<evidence type="ECO:0000313" key="2">
    <source>
        <dbReference type="Proteomes" id="UP001165064"/>
    </source>
</evidence>
<dbReference type="EMBL" id="BSXS01011285">
    <property type="protein sequence ID" value="GMF00144.1"/>
    <property type="molecule type" value="Genomic_DNA"/>
</dbReference>
<accession>A0ACB5U235</accession>
<name>A0ACB5U235_AMBMO</name>
<reference evidence="1" key="1">
    <citation type="submission" date="2023-04" db="EMBL/GenBank/DDBJ databases">
        <title>Ambrosiozyma monospora NBRC 10751.</title>
        <authorList>
            <person name="Ichikawa N."/>
            <person name="Sato H."/>
            <person name="Tonouchi N."/>
        </authorList>
    </citation>
    <scope>NUCLEOTIDE SEQUENCE</scope>
    <source>
        <strain evidence="1">NBRC 10751</strain>
    </source>
</reference>
<keyword evidence="2" id="KW-1185">Reference proteome</keyword>
<gene>
    <name evidence="1" type="ORF">Amon02_001092900</name>
</gene>
<comment type="caution">
    <text evidence="1">The sequence shown here is derived from an EMBL/GenBank/DDBJ whole genome shotgun (WGS) entry which is preliminary data.</text>
</comment>
<evidence type="ECO:0000313" key="1">
    <source>
        <dbReference type="EMBL" id="GMF00144.1"/>
    </source>
</evidence>